<name>A0A6J2JIQ5_BOMMA</name>
<dbReference type="SMR" id="A0A6J2JIQ5"/>
<evidence type="ECO:0000256" key="5">
    <source>
        <dbReference type="ARBA" id="ARBA00024024"/>
    </source>
</evidence>
<dbReference type="RefSeq" id="XP_028029440.1">
    <property type="nucleotide sequence ID" value="XM_028173639.1"/>
</dbReference>
<gene>
    <name evidence="8" type="primary">LOC114242470</name>
</gene>
<evidence type="ECO:0000256" key="6">
    <source>
        <dbReference type="SAM" id="SignalP"/>
    </source>
</evidence>
<dbReference type="GeneID" id="114242470"/>
<evidence type="ECO:0000256" key="3">
    <source>
        <dbReference type="ARBA" id="ARBA00022729"/>
    </source>
</evidence>
<reference evidence="8" key="1">
    <citation type="submission" date="2025-08" db="UniProtKB">
        <authorList>
            <consortium name="RefSeq"/>
        </authorList>
    </citation>
    <scope>IDENTIFICATION</scope>
    <source>
        <tissue evidence="8">Silk gland</tissue>
    </source>
</reference>
<dbReference type="KEGG" id="bman:114242470"/>
<evidence type="ECO:0000256" key="4">
    <source>
        <dbReference type="ARBA" id="ARBA00023288"/>
    </source>
</evidence>
<protein>
    <submittedName>
        <fullName evidence="8">Low molecular mass 30 kDa lipoprotein 21G1</fullName>
    </submittedName>
</protein>
<dbReference type="InterPro" id="IPR004943">
    <property type="entry name" value="Lipoprotein_11"/>
</dbReference>
<dbReference type="Pfam" id="PF03260">
    <property type="entry name" value="Lipoprotein_11"/>
    <property type="match status" value="1"/>
</dbReference>
<dbReference type="CTD" id="778471"/>
<comment type="subcellular location">
    <subcellularLocation>
        <location evidence="1">Secreted</location>
    </subcellularLocation>
</comment>
<dbReference type="GO" id="GO:0005576">
    <property type="term" value="C:extracellular region"/>
    <property type="evidence" value="ECO:0007669"/>
    <property type="project" value="UniProtKB-SubCell"/>
</dbReference>
<dbReference type="Proteomes" id="UP000504629">
    <property type="component" value="Unplaced"/>
</dbReference>
<organism evidence="7 8">
    <name type="scientific">Bombyx mandarina</name>
    <name type="common">Wild silk moth</name>
    <name type="synonym">Wild silkworm</name>
    <dbReference type="NCBI Taxonomy" id="7092"/>
    <lineage>
        <taxon>Eukaryota</taxon>
        <taxon>Metazoa</taxon>
        <taxon>Ecdysozoa</taxon>
        <taxon>Arthropoda</taxon>
        <taxon>Hexapoda</taxon>
        <taxon>Insecta</taxon>
        <taxon>Pterygota</taxon>
        <taxon>Neoptera</taxon>
        <taxon>Endopterygota</taxon>
        <taxon>Lepidoptera</taxon>
        <taxon>Glossata</taxon>
        <taxon>Ditrysia</taxon>
        <taxon>Bombycoidea</taxon>
        <taxon>Bombycidae</taxon>
        <taxon>Bombycinae</taxon>
        <taxon>Bombyx</taxon>
    </lineage>
</organism>
<dbReference type="Gene3D" id="1.10.10.2400">
    <property type="entry name" value="Lepidopteran low molecular weight (30 kD) lipoprotein, N-terminal domain"/>
    <property type="match status" value="1"/>
</dbReference>
<accession>A0A6J2JIQ5</accession>
<evidence type="ECO:0000256" key="1">
    <source>
        <dbReference type="ARBA" id="ARBA00004613"/>
    </source>
</evidence>
<sequence>MLQATVIMKFLVVFASCVLVVSAGVTEMSAESMSSSNKELEEKLYNSIITGDYDSAVRQSLEYENQGKGSIIQNVVDRLIIDKSRNTMEYCYKLWVGNGEHIVRKYFPYNFRLIMGGNFVKLIYRNYNLALKLGPILDPANERLAYGDGKEKNSDLISWKFISLWENNRVYFKIHNTKYNQYLKLSSITDCNTQDRVIYGTNTADTTREQWFLQPAKYENDVLFFIYNREYNDALKLGRIVDASGDRMAFGHDGEVAGLPDIFSWFVTPF</sequence>
<keyword evidence="7" id="KW-1185">Reference proteome</keyword>
<evidence type="ECO:0000313" key="7">
    <source>
        <dbReference type="Proteomes" id="UP000504629"/>
    </source>
</evidence>
<dbReference type="OrthoDB" id="7401160at2759"/>
<dbReference type="InterPro" id="IPR042046">
    <property type="entry name" value="Lipoprotein_11_N"/>
</dbReference>
<dbReference type="AlphaFoldDB" id="A0A6J2JIQ5"/>
<keyword evidence="2" id="KW-0964">Secreted</keyword>
<dbReference type="Gene3D" id="2.80.10.50">
    <property type="match status" value="1"/>
</dbReference>
<keyword evidence="3 6" id="KW-0732">Signal</keyword>
<evidence type="ECO:0000313" key="8">
    <source>
        <dbReference type="RefSeq" id="XP_028029440.1"/>
    </source>
</evidence>
<feature type="signal peptide" evidence="6">
    <location>
        <begin position="1"/>
        <end position="23"/>
    </location>
</feature>
<evidence type="ECO:0000256" key="2">
    <source>
        <dbReference type="ARBA" id="ARBA00022525"/>
    </source>
</evidence>
<comment type="similarity">
    <text evidence="5">Belongs to the 30 kDa lipoprotein family.</text>
</comment>
<keyword evidence="4 8" id="KW-0449">Lipoprotein</keyword>
<feature type="chain" id="PRO_5026688170" evidence="6">
    <location>
        <begin position="24"/>
        <end position="270"/>
    </location>
</feature>
<proteinExistence type="inferred from homology"/>